<keyword evidence="1" id="KW-0472">Membrane</keyword>
<dbReference type="EMBL" id="MUAI01000025">
    <property type="protein sequence ID" value="OOR04428.1"/>
    <property type="molecule type" value="Genomic_DNA"/>
</dbReference>
<dbReference type="AlphaFoldDB" id="A0A1S9T371"/>
<evidence type="ECO:0000313" key="2">
    <source>
        <dbReference type="EMBL" id="OOR04428.1"/>
    </source>
</evidence>
<evidence type="ECO:0000313" key="3">
    <source>
        <dbReference type="Proteomes" id="UP000190696"/>
    </source>
</evidence>
<evidence type="ECO:0000256" key="1">
    <source>
        <dbReference type="SAM" id="Phobius"/>
    </source>
</evidence>
<sequence>MCDPTLPVAPNMHTFIYYPLFHSFSLFFRKTYKYTTKKLPRICEEALLSIYPALTGSKFGECEEIRWEITARKCPIGEG</sequence>
<comment type="caution">
    <text evidence="2">The sequence shown here is derived from an EMBL/GenBank/DDBJ whole genome shotgun (WGS) entry which is preliminary data.</text>
</comment>
<feature type="transmembrane region" description="Helical" evidence="1">
    <location>
        <begin position="15"/>
        <end position="32"/>
    </location>
</feature>
<accession>A0A1S9T371</accession>
<protein>
    <submittedName>
        <fullName evidence="2">Uncharacterized protein</fullName>
    </submittedName>
</protein>
<reference evidence="2 3" key="1">
    <citation type="submission" date="2017-01" db="EMBL/GenBank/DDBJ databases">
        <title>Bacillus cereus isolates.</title>
        <authorList>
            <person name="Beno S.M."/>
        </authorList>
    </citation>
    <scope>NUCLEOTIDE SEQUENCE [LARGE SCALE GENOMIC DNA]</scope>
    <source>
        <strain evidence="2 3">FSL W7-1108</strain>
    </source>
</reference>
<name>A0A1S9T371_BACMY</name>
<proteinExistence type="predicted"/>
<gene>
    <name evidence="2" type="ORF">BW900_22510</name>
</gene>
<organism evidence="2 3">
    <name type="scientific">Bacillus mycoides</name>
    <dbReference type="NCBI Taxonomy" id="1405"/>
    <lineage>
        <taxon>Bacteria</taxon>
        <taxon>Bacillati</taxon>
        <taxon>Bacillota</taxon>
        <taxon>Bacilli</taxon>
        <taxon>Bacillales</taxon>
        <taxon>Bacillaceae</taxon>
        <taxon>Bacillus</taxon>
        <taxon>Bacillus cereus group</taxon>
    </lineage>
</organism>
<dbReference type="Proteomes" id="UP000190696">
    <property type="component" value="Unassembled WGS sequence"/>
</dbReference>
<keyword evidence="1" id="KW-0812">Transmembrane</keyword>
<keyword evidence="1" id="KW-1133">Transmembrane helix</keyword>